<dbReference type="GO" id="GO:0032454">
    <property type="term" value="F:histone H3K9 demethylase activity"/>
    <property type="evidence" value="ECO:0007669"/>
    <property type="project" value="TreeGrafter"/>
</dbReference>
<evidence type="ECO:0000313" key="3">
    <source>
        <dbReference type="EMBL" id="CAP71384.1"/>
    </source>
</evidence>
<evidence type="ECO:0000259" key="2">
    <source>
        <dbReference type="PROSITE" id="PS51184"/>
    </source>
</evidence>
<dbReference type="EMBL" id="CU638744">
    <property type="protein sequence ID" value="CAP71384.1"/>
    <property type="molecule type" value="Genomic_DNA"/>
</dbReference>
<evidence type="ECO:0000256" key="1">
    <source>
        <dbReference type="SAM" id="MobiDB-lite"/>
    </source>
</evidence>
<dbReference type="KEGG" id="pan:PODANSg7287"/>
<dbReference type="PANTHER" id="PTHR10694">
    <property type="entry name" value="LYSINE-SPECIFIC DEMETHYLASE"/>
    <property type="match status" value="1"/>
</dbReference>
<dbReference type="GO" id="GO:0051864">
    <property type="term" value="F:histone H3K36 demethylase activity"/>
    <property type="evidence" value="ECO:0007669"/>
    <property type="project" value="TreeGrafter"/>
</dbReference>
<feature type="compositionally biased region" description="Low complexity" evidence="1">
    <location>
        <begin position="22"/>
        <end position="41"/>
    </location>
</feature>
<dbReference type="eggNOG" id="KOG0958">
    <property type="taxonomic scope" value="Eukaryota"/>
</dbReference>
<dbReference type="InterPro" id="IPR003347">
    <property type="entry name" value="JmjC_dom"/>
</dbReference>
<dbReference type="GO" id="GO:0010468">
    <property type="term" value="P:regulation of gene expression"/>
    <property type="evidence" value="ECO:0007669"/>
    <property type="project" value="TreeGrafter"/>
</dbReference>
<dbReference type="SMART" id="SM00558">
    <property type="entry name" value="JmjC"/>
    <property type="match status" value="1"/>
</dbReference>
<proteinExistence type="predicted"/>
<dbReference type="GO" id="GO:0005634">
    <property type="term" value="C:nucleus"/>
    <property type="evidence" value="ECO:0007669"/>
    <property type="project" value="TreeGrafter"/>
</dbReference>
<sequence>MHTLPSGIPASPLASSTPARDSVGSESSSSPTISSASSISTNTSSAELVPSRFVSRPIDSPVPAATFRFVSDRGNSVPNPPDSMLHLSDLGDSLLNTLGSIISQNKHTAKVSLDDIDFNNMALGKNVIPLAKDQQFAVRYQNSDHPSCSQLHLDPCNKLRLPVLKRDACIPPDERFDSWFRTLLSNPPTKRVAYYVGPLEGTFAEHLQDLFPSGNRVSELITESSSTEGHFPGVSSLYGHIGEAMSGTAFHCEDANLRSYNLTLIGWKTWILIEPSHTLAFKQLIRRLHPHPSQCDQFVRHSALLIHPDKLRSEKIAFSVVHSGPGDLVLTRPRQYHAVINRTASFAIATNFVLGDEDPIPERLLVCTEDAFFHVKDHRIRRLGSRNAFEEQNKATIVSVKRHTHTIPEKRLFKDISAESSDIFPVIATLTSWMQTTGPILRLVSLVGIWRCNDSLRKSLLQIQSQHGNELLEALSGLSSQTSRYSHFHSFLETLVNIRFVRSLQSPGKKRIPRKSVERVLRARKLDLTPETRKSFQNELSHYRSWADFCGEAPDYTYDGILCLLPLGFSDQVEVRRNDIRDLTKAAYQSFHLNLNTLPYFSGLCQIGQRFQNAIFGLTDLKEQPFEQVQEEDLMRLPLEDLLALLGLPQN</sequence>
<dbReference type="OrthoDB" id="1678912at2759"/>
<dbReference type="GO" id="GO:0000785">
    <property type="term" value="C:chromatin"/>
    <property type="evidence" value="ECO:0007669"/>
    <property type="project" value="TreeGrafter"/>
</dbReference>
<reference evidence="4" key="4">
    <citation type="submission" date="2015-04" db="EMBL/GenBank/DDBJ databases">
        <title>Maintaining two mating types: Structure of the mating type locus and its role in heterokaryosis in Podospora anserina.</title>
        <authorList>
            <person name="Grognet P."/>
            <person name="Bidard F."/>
            <person name="Kuchly C."/>
            <person name="Chan Ho Tong L."/>
            <person name="Coppin E."/>
            <person name="Ait Benkhali J."/>
            <person name="Couloux A."/>
            <person name="Wincker P."/>
            <person name="Debuchy R."/>
            <person name="Silar P."/>
        </authorList>
    </citation>
    <scope>NUCLEOTIDE SEQUENCE</scope>
</reference>
<dbReference type="Pfam" id="PF02373">
    <property type="entry name" value="JmjC"/>
    <property type="match status" value="1"/>
</dbReference>
<dbReference type="Proteomes" id="UP000001197">
    <property type="component" value="Chromosome 6"/>
</dbReference>
<reference evidence="3" key="2">
    <citation type="submission" date="2008-07" db="EMBL/GenBank/DDBJ databases">
        <authorList>
            <person name="Genoscope - CEA"/>
        </authorList>
    </citation>
    <scope>NUCLEOTIDE SEQUENCE</scope>
    <source>
        <strain evidence="3">S mat+</strain>
    </source>
</reference>
<dbReference type="SUPFAM" id="SSF51197">
    <property type="entry name" value="Clavaminate synthase-like"/>
    <property type="match status" value="1"/>
</dbReference>
<dbReference type="Gene3D" id="2.60.120.650">
    <property type="entry name" value="Cupin"/>
    <property type="match status" value="1"/>
</dbReference>
<reference evidence="5" key="3">
    <citation type="journal article" date="2014" name="Genetics">
        <title>Maintaining two mating types: Structure of the mating type locus and its role in heterokaryosis in Podospora anserina.</title>
        <authorList>
            <person name="Grognet P."/>
            <person name="Bidard F."/>
            <person name="Kuchly C."/>
            <person name="Tong L.C.H."/>
            <person name="Coppin E."/>
            <person name="Benkhali J.A."/>
            <person name="Couloux A."/>
            <person name="Wincker P."/>
            <person name="Debuchy R."/>
            <person name="Silar P."/>
        </authorList>
    </citation>
    <scope>GENOME REANNOTATION</scope>
    <source>
        <strain evidence="5">S / ATCC MYA-4624 / DSM 980 / FGSC 10383</strain>
    </source>
</reference>
<organism evidence="3">
    <name type="scientific">Podospora anserina (strain S / ATCC MYA-4624 / DSM 980 / FGSC 10383)</name>
    <name type="common">Pleurage anserina</name>
    <dbReference type="NCBI Taxonomy" id="515849"/>
    <lineage>
        <taxon>Eukaryota</taxon>
        <taxon>Fungi</taxon>
        <taxon>Dikarya</taxon>
        <taxon>Ascomycota</taxon>
        <taxon>Pezizomycotina</taxon>
        <taxon>Sordariomycetes</taxon>
        <taxon>Sordariomycetidae</taxon>
        <taxon>Sordariales</taxon>
        <taxon>Podosporaceae</taxon>
        <taxon>Podospora</taxon>
        <taxon>Podospora anserina</taxon>
    </lineage>
</organism>
<feature type="domain" description="JmjC" evidence="2">
    <location>
        <begin position="176"/>
        <end position="369"/>
    </location>
</feature>
<dbReference type="RefSeq" id="XP_001910250.1">
    <property type="nucleotide sequence ID" value="XM_001910215.1"/>
</dbReference>
<dbReference type="GeneID" id="6195061"/>
<gene>
    <name evidence="3" type="ORF">PODANS_6_2460</name>
</gene>
<dbReference type="STRING" id="515849.B2B2P9"/>
<dbReference type="VEuPathDB" id="FungiDB:PODANS_6_2460"/>
<accession>B2B2P9</accession>
<dbReference type="HOGENOM" id="CLU_420979_0_0_1"/>
<dbReference type="PROSITE" id="PS51184">
    <property type="entry name" value="JMJC"/>
    <property type="match status" value="1"/>
</dbReference>
<dbReference type="EMBL" id="FO904941">
    <property type="protein sequence ID" value="CDP30784.1"/>
    <property type="molecule type" value="Genomic_DNA"/>
</dbReference>
<dbReference type="AlphaFoldDB" id="B2B2P9"/>
<evidence type="ECO:0000313" key="5">
    <source>
        <dbReference type="Proteomes" id="UP000001197"/>
    </source>
</evidence>
<evidence type="ECO:0000313" key="4">
    <source>
        <dbReference type="EMBL" id="CDP30784.1"/>
    </source>
</evidence>
<dbReference type="PANTHER" id="PTHR10694:SF129">
    <property type="entry name" value="LYSINE-SPECIFIC DEMETHYLASE 4B-RELATED"/>
    <property type="match status" value="1"/>
</dbReference>
<keyword evidence="5" id="KW-1185">Reference proteome</keyword>
<name>B2B2P9_PODAN</name>
<protein>
    <submittedName>
        <fullName evidence="4">JmjC domain-containing histone demethylation</fullName>
    </submittedName>
    <submittedName>
        <fullName evidence="3">Podospora anserina S mat+ genomic DNA chromosome 6, supercontig 2</fullName>
    </submittedName>
</protein>
<reference evidence="3 5" key="1">
    <citation type="journal article" date="2008" name="Genome Biol.">
        <title>The genome sequence of the model ascomycete fungus Podospora anserina.</title>
        <authorList>
            <person name="Espagne E."/>
            <person name="Lespinet O."/>
            <person name="Malagnac F."/>
            <person name="Da Silva C."/>
            <person name="Jaillon O."/>
            <person name="Porcel B.M."/>
            <person name="Couloux A."/>
            <person name="Aury J.-M."/>
            <person name="Segurens B."/>
            <person name="Poulain J."/>
            <person name="Anthouard V."/>
            <person name="Grossetete S."/>
            <person name="Khalili H."/>
            <person name="Coppin E."/>
            <person name="Dequard-Chablat M."/>
            <person name="Picard M."/>
            <person name="Contamine V."/>
            <person name="Arnaise S."/>
            <person name="Bourdais A."/>
            <person name="Berteaux-Lecellier V."/>
            <person name="Gautheret D."/>
            <person name="de Vries R.P."/>
            <person name="Battaglia E."/>
            <person name="Coutinho P.M."/>
            <person name="Danchin E.G.J."/>
            <person name="Henrissat B."/>
            <person name="El Khoury R."/>
            <person name="Sainsard-Chanet A."/>
            <person name="Boivin A."/>
            <person name="Pinan-Lucarre B."/>
            <person name="Sellem C.H."/>
            <person name="Debuchy R."/>
            <person name="Wincker P."/>
            <person name="Weissenbach J."/>
            <person name="Silar P."/>
        </authorList>
    </citation>
    <scope>NUCLEOTIDE SEQUENCE [LARGE SCALE GENOMIC DNA]</scope>
    <source>
        <strain evidence="5">S / ATCC MYA-4624 / DSM 980 / FGSC 10383</strain>
        <strain evidence="3">S mat+</strain>
    </source>
</reference>
<feature type="region of interest" description="Disordered" evidence="1">
    <location>
        <begin position="1"/>
        <end position="41"/>
    </location>
</feature>